<dbReference type="GeneID" id="63693490"/>
<keyword evidence="1" id="KW-0732">Signal</keyword>
<protein>
    <recommendedName>
        <fullName evidence="4">Secreted protein</fullName>
    </recommendedName>
</protein>
<feature type="signal peptide" evidence="1">
    <location>
        <begin position="1"/>
        <end position="17"/>
    </location>
</feature>
<dbReference type="EMBL" id="KK088416">
    <property type="protein sequence ID" value="EYE97355.1"/>
    <property type="molecule type" value="Genomic_DNA"/>
</dbReference>
<dbReference type="HOGENOM" id="CLU_2333287_0_0_1"/>
<dbReference type="RefSeq" id="XP_040641043.1">
    <property type="nucleotide sequence ID" value="XM_040778366.1"/>
</dbReference>
<evidence type="ECO:0008006" key="4">
    <source>
        <dbReference type="Google" id="ProtNLM"/>
    </source>
</evidence>
<proteinExistence type="predicted"/>
<gene>
    <name evidence="2" type="ORF">EURHEDRAFT_331368</name>
</gene>
<evidence type="ECO:0000256" key="1">
    <source>
        <dbReference type="SAM" id="SignalP"/>
    </source>
</evidence>
<evidence type="ECO:0000313" key="2">
    <source>
        <dbReference type="EMBL" id="EYE97355.1"/>
    </source>
</evidence>
<name>A0A017SM33_ASPRC</name>
<feature type="chain" id="PRO_5001496319" description="Secreted protein" evidence="1">
    <location>
        <begin position="18"/>
        <end position="98"/>
    </location>
</feature>
<evidence type="ECO:0000313" key="3">
    <source>
        <dbReference type="Proteomes" id="UP000019804"/>
    </source>
</evidence>
<dbReference type="Proteomes" id="UP000019804">
    <property type="component" value="Unassembled WGS sequence"/>
</dbReference>
<dbReference type="AlphaFoldDB" id="A0A017SM33"/>
<keyword evidence="3" id="KW-1185">Reference proteome</keyword>
<reference evidence="3" key="1">
    <citation type="journal article" date="2014" name="Nat. Commun.">
        <title>Genomic adaptations of the halophilic Dead Sea filamentous fungus Eurotium rubrum.</title>
        <authorList>
            <person name="Kis-Papo T."/>
            <person name="Weig A.R."/>
            <person name="Riley R."/>
            <person name="Persoh D."/>
            <person name="Salamov A."/>
            <person name="Sun H."/>
            <person name="Lipzen A."/>
            <person name="Wasser S.P."/>
            <person name="Rambold G."/>
            <person name="Grigoriev I.V."/>
            <person name="Nevo E."/>
        </authorList>
    </citation>
    <scope>NUCLEOTIDE SEQUENCE [LARGE SCALE GENOMIC DNA]</scope>
    <source>
        <strain evidence="3">CBS 135680</strain>
    </source>
</reference>
<sequence length="98" mass="11046">MLLGFALLFKTSRTSLAVTLLFVKPLLHVRPDLTQSFYFLDMFISHSELQGVSVPFVKELPCKVMGPSQMLPAELCVAIDQTLLCFLPVHICKHKLDQ</sequence>
<accession>A0A017SM33</accession>
<organism evidence="2 3">
    <name type="scientific">Aspergillus ruber (strain CBS 135680)</name>
    <dbReference type="NCBI Taxonomy" id="1388766"/>
    <lineage>
        <taxon>Eukaryota</taxon>
        <taxon>Fungi</taxon>
        <taxon>Dikarya</taxon>
        <taxon>Ascomycota</taxon>
        <taxon>Pezizomycotina</taxon>
        <taxon>Eurotiomycetes</taxon>
        <taxon>Eurotiomycetidae</taxon>
        <taxon>Eurotiales</taxon>
        <taxon>Aspergillaceae</taxon>
        <taxon>Aspergillus</taxon>
        <taxon>Aspergillus subgen. Aspergillus</taxon>
    </lineage>
</organism>